<evidence type="ECO:0000256" key="8">
    <source>
        <dbReference type="RuleBase" id="RU363034"/>
    </source>
</evidence>
<dbReference type="GO" id="GO:0004252">
    <property type="term" value="F:serine-type endopeptidase activity"/>
    <property type="evidence" value="ECO:0007669"/>
    <property type="project" value="UniProtKB-UniRule"/>
</dbReference>
<feature type="domain" description="Peptidase S1" evidence="11">
    <location>
        <begin position="124"/>
        <end position="372"/>
    </location>
</feature>
<dbReference type="InterPro" id="IPR001314">
    <property type="entry name" value="Peptidase_S1A"/>
</dbReference>
<dbReference type="SMART" id="SM00020">
    <property type="entry name" value="Tryp_SPc"/>
    <property type="match status" value="1"/>
</dbReference>
<feature type="domain" description="Clip" evidence="12">
    <location>
        <begin position="25"/>
        <end position="70"/>
    </location>
</feature>
<feature type="region of interest" description="Disordered" evidence="10">
    <location>
        <begin position="92"/>
        <end position="113"/>
    </location>
</feature>
<dbReference type="InterPro" id="IPR018114">
    <property type="entry name" value="TRYPSIN_HIS"/>
</dbReference>
<organism evidence="13">
    <name type="scientific">Tenebrio molitor</name>
    <name type="common">Yellow mealworm beetle</name>
    <dbReference type="NCBI Taxonomy" id="7067"/>
    <lineage>
        <taxon>Eukaryota</taxon>
        <taxon>Metazoa</taxon>
        <taxon>Ecdysozoa</taxon>
        <taxon>Arthropoda</taxon>
        <taxon>Hexapoda</taxon>
        <taxon>Insecta</taxon>
        <taxon>Pterygota</taxon>
        <taxon>Neoptera</taxon>
        <taxon>Endopterygota</taxon>
        <taxon>Coleoptera</taxon>
        <taxon>Polyphaga</taxon>
        <taxon>Cucujiformia</taxon>
        <taxon>Tenebrionidae</taxon>
        <taxon>Tenebrio</taxon>
    </lineage>
</organism>
<dbReference type="InterPro" id="IPR009003">
    <property type="entry name" value="Peptidase_S1_PA"/>
</dbReference>
<evidence type="ECO:0000256" key="9">
    <source>
        <dbReference type="RuleBase" id="RU366078"/>
    </source>
</evidence>
<dbReference type="PROSITE" id="PS50240">
    <property type="entry name" value="TRYPSIN_DOM"/>
    <property type="match status" value="1"/>
</dbReference>
<dbReference type="EMBL" id="MW603479">
    <property type="protein sequence ID" value="QWS65036.1"/>
    <property type="molecule type" value="mRNA"/>
</dbReference>
<evidence type="ECO:0000256" key="2">
    <source>
        <dbReference type="ARBA" id="ARBA00022729"/>
    </source>
</evidence>
<comment type="subcellular location">
    <subcellularLocation>
        <location evidence="9">Secreted</location>
    </subcellularLocation>
</comment>
<protein>
    <recommendedName>
        <fullName evidence="9">CLIP domain-containing serine protease</fullName>
        <ecNumber evidence="8">3.4.21.-</ecNumber>
    </recommendedName>
</protein>
<dbReference type="FunFam" id="2.40.10.10:FF:000028">
    <property type="entry name" value="Serine protease easter"/>
    <property type="match status" value="1"/>
</dbReference>
<evidence type="ECO:0000256" key="7">
    <source>
        <dbReference type="ARBA" id="ARBA00024195"/>
    </source>
</evidence>
<evidence type="ECO:0000256" key="3">
    <source>
        <dbReference type="ARBA" id="ARBA00022801"/>
    </source>
</evidence>
<dbReference type="Gene3D" id="2.40.10.10">
    <property type="entry name" value="Trypsin-like serine proteases"/>
    <property type="match status" value="2"/>
</dbReference>
<dbReference type="InterPro" id="IPR022700">
    <property type="entry name" value="CLIP"/>
</dbReference>
<evidence type="ECO:0000256" key="1">
    <source>
        <dbReference type="ARBA" id="ARBA00022670"/>
    </source>
</evidence>
<dbReference type="PANTHER" id="PTHR24260">
    <property type="match status" value="1"/>
</dbReference>
<keyword evidence="5" id="KW-1015">Disulfide bond</keyword>
<dbReference type="InterPro" id="IPR001254">
    <property type="entry name" value="Trypsin_dom"/>
</dbReference>
<keyword evidence="2 9" id="KW-0732">Signal</keyword>
<dbReference type="InterPro" id="IPR038565">
    <property type="entry name" value="CLIP_sf"/>
</dbReference>
<dbReference type="InterPro" id="IPR033116">
    <property type="entry name" value="TRYPSIN_SER"/>
</dbReference>
<dbReference type="PROSITE" id="PS51888">
    <property type="entry name" value="CLIP"/>
    <property type="match status" value="1"/>
</dbReference>
<comment type="similarity">
    <text evidence="7 9">Belongs to the peptidase S1 family. CLIP subfamily.</text>
</comment>
<dbReference type="Pfam" id="PF12032">
    <property type="entry name" value="CLIP"/>
    <property type="match status" value="1"/>
</dbReference>
<dbReference type="Gene3D" id="3.30.1640.30">
    <property type="match status" value="1"/>
</dbReference>
<dbReference type="PANTHER" id="PTHR24260:SF147">
    <property type="entry name" value="EG:BACR7A4.3 PROTEIN-RELATED"/>
    <property type="match status" value="1"/>
</dbReference>
<dbReference type="SUPFAM" id="SSF50494">
    <property type="entry name" value="Trypsin-like serine proteases"/>
    <property type="match status" value="1"/>
</dbReference>
<dbReference type="PROSITE" id="PS00134">
    <property type="entry name" value="TRYPSIN_HIS"/>
    <property type="match status" value="1"/>
</dbReference>
<dbReference type="PRINTS" id="PR00722">
    <property type="entry name" value="CHYMOTRYPSIN"/>
</dbReference>
<dbReference type="AlphaFoldDB" id="A0A8F2IF03"/>
<dbReference type="EC" id="3.4.21.-" evidence="8"/>
<dbReference type="InterPro" id="IPR051333">
    <property type="entry name" value="CLIP_Serine_Protease"/>
</dbReference>
<comment type="domain">
    <text evidence="9">The clip domain consists of 35-55 residues which are 'knitted' together usually by 3 conserved disulfide bonds forming a clip-like compact structure.</text>
</comment>
<keyword evidence="4 8" id="KW-0720">Serine protease</keyword>
<evidence type="ECO:0000256" key="10">
    <source>
        <dbReference type="SAM" id="MobiDB-lite"/>
    </source>
</evidence>
<evidence type="ECO:0000313" key="13">
    <source>
        <dbReference type="EMBL" id="QWS65036.1"/>
    </source>
</evidence>
<evidence type="ECO:0000259" key="11">
    <source>
        <dbReference type="PROSITE" id="PS50240"/>
    </source>
</evidence>
<reference evidence="13" key="1">
    <citation type="submission" date="2021-02" db="EMBL/GenBank/DDBJ databases">
        <authorList>
            <person name="Oppert B.S."/>
            <person name="Elpidina E."/>
            <person name="Tereshchenkova V."/>
            <person name="Zhiganov N."/>
            <person name="Filippova I."/>
        </authorList>
    </citation>
    <scope>NUCLEOTIDE SEQUENCE</scope>
</reference>
<dbReference type="GO" id="GO:0006508">
    <property type="term" value="P:proteolysis"/>
    <property type="evidence" value="ECO:0007669"/>
    <property type="project" value="UniProtKB-KW"/>
</dbReference>
<dbReference type="CDD" id="cd00190">
    <property type="entry name" value="Tryp_SPc"/>
    <property type="match status" value="1"/>
</dbReference>
<dbReference type="SMART" id="SM00680">
    <property type="entry name" value="CLIP"/>
    <property type="match status" value="1"/>
</dbReference>
<dbReference type="InterPro" id="IPR043504">
    <property type="entry name" value="Peptidase_S1_PA_chymotrypsin"/>
</dbReference>
<name>A0A8F2IF03_TENMO</name>
<dbReference type="GO" id="GO:0005576">
    <property type="term" value="C:extracellular region"/>
    <property type="evidence" value="ECO:0007669"/>
    <property type="project" value="UniProtKB-SubCell"/>
</dbReference>
<keyword evidence="9" id="KW-0964">Secreted</keyword>
<dbReference type="Pfam" id="PF00089">
    <property type="entry name" value="Trypsin"/>
    <property type="match status" value="1"/>
</dbReference>
<evidence type="ECO:0000256" key="4">
    <source>
        <dbReference type="ARBA" id="ARBA00022825"/>
    </source>
</evidence>
<evidence type="ECO:0000256" key="5">
    <source>
        <dbReference type="ARBA" id="ARBA00023157"/>
    </source>
</evidence>
<keyword evidence="6" id="KW-0325">Glycoprotein</keyword>
<evidence type="ECO:0000256" key="6">
    <source>
        <dbReference type="ARBA" id="ARBA00023180"/>
    </source>
</evidence>
<feature type="signal peptide" evidence="9">
    <location>
        <begin position="1"/>
        <end position="18"/>
    </location>
</feature>
<proteinExistence type="evidence at transcript level"/>
<accession>A0A8F2IF03</accession>
<keyword evidence="3 8" id="KW-0378">Hydrolase</keyword>
<evidence type="ECO:0000259" key="12">
    <source>
        <dbReference type="PROSITE" id="PS51888"/>
    </source>
</evidence>
<sequence length="379" mass="42048">MIVLTGVLSVLFFTKSGALLFEDEPCKMPVTRESGVCIRIQECQFVKRLLQARVKYEPCGFTGNVPLVCCPEDEIGDGREKSEEMCLRYRFVPPSPGDYPQDSKKQDAEEDVGDKTINPQETIISMGVKANAYEFPHMAAVGYGSNISDILWLCGGILLNERFVLTAAHCVHSIDYGPATWVRLGDLDLINTTDPANPIDRAIAKAIPHPDYRYRSHYHDIALLKLAKPVLIGINIDQACLHTERNISADVLQVSGWGKVDFFGERSSHLLKADLRIVDNVTCAKRYKNSSKLKNGILDEFQICAGDSAGKDTCPGDSGGPLQYVVDGNMMRERRFVVVGVTSFGKACGLEDTIGVYTRVSAYVNWIVKAVWEEEEERS</sequence>
<dbReference type="PROSITE" id="PS00135">
    <property type="entry name" value="TRYPSIN_SER"/>
    <property type="match status" value="1"/>
</dbReference>
<feature type="chain" id="PRO_5034278870" description="CLIP domain-containing serine protease" evidence="9">
    <location>
        <begin position="19"/>
        <end position="379"/>
    </location>
</feature>
<keyword evidence="1 8" id="KW-0645">Protease</keyword>